<evidence type="ECO:0000256" key="2">
    <source>
        <dbReference type="ARBA" id="ARBA00009749"/>
    </source>
</evidence>
<dbReference type="PANTHER" id="PTHR43773:SF1">
    <property type="entry name" value="MAGNESIUM TRANSPORTER MGTE"/>
    <property type="match status" value="1"/>
</dbReference>
<dbReference type="InterPro" id="IPR006667">
    <property type="entry name" value="SLC41_membr_dom"/>
</dbReference>
<comment type="subcellular location">
    <subcellularLocation>
        <location evidence="9">Cell membrane</location>
        <topology evidence="9">Multi-pass membrane protein</topology>
    </subcellularLocation>
    <subcellularLocation>
        <location evidence="1">Membrane</location>
        <topology evidence="1">Multi-pass membrane protein</topology>
    </subcellularLocation>
</comment>
<dbReference type="InterPro" id="IPR036739">
    <property type="entry name" value="SLC41_membr_dom_sf"/>
</dbReference>
<dbReference type="SMART" id="SM00924">
    <property type="entry name" value="MgtE_N"/>
    <property type="match status" value="1"/>
</dbReference>
<comment type="caution">
    <text evidence="9">Lacks conserved residue(s) required for the propagation of feature annotation.</text>
</comment>
<feature type="domain" description="CBS" evidence="10">
    <location>
        <begin position="137"/>
        <end position="202"/>
    </location>
</feature>
<dbReference type="GO" id="GO:0046872">
    <property type="term" value="F:metal ion binding"/>
    <property type="evidence" value="ECO:0007669"/>
    <property type="project" value="UniProtKB-KW"/>
</dbReference>
<evidence type="ECO:0000256" key="1">
    <source>
        <dbReference type="ARBA" id="ARBA00004141"/>
    </source>
</evidence>
<feature type="transmembrane region" description="Helical" evidence="9">
    <location>
        <begin position="364"/>
        <end position="387"/>
    </location>
</feature>
<dbReference type="SMART" id="SM00116">
    <property type="entry name" value="CBS"/>
    <property type="match status" value="2"/>
</dbReference>
<comment type="similarity">
    <text evidence="2 9">Belongs to the SLC41A transporter family.</text>
</comment>
<dbReference type="SUPFAM" id="SSF54631">
    <property type="entry name" value="CBS-domain pair"/>
    <property type="match status" value="1"/>
</dbReference>
<feature type="transmembrane region" description="Helical" evidence="9">
    <location>
        <begin position="290"/>
        <end position="308"/>
    </location>
</feature>
<keyword evidence="8" id="KW-0129">CBS domain</keyword>
<dbReference type="EMBL" id="DTBD01000070">
    <property type="protein sequence ID" value="HGQ65109.1"/>
    <property type="molecule type" value="Genomic_DNA"/>
</dbReference>
<evidence type="ECO:0000313" key="12">
    <source>
        <dbReference type="EMBL" id="HGQ65109.1"/>
    </source>
</evidence>
<feature type="transmembrane region" description="Helical" evidence="9">
    <location>
        <begin position="437"/>
        <end position="460"/>
    </location>
</feature>
<reference evidence="12" key="1">
    <citation type="journal article" date="2020" name="mSystems">
        <title>Genome- and Community-Level Interaction Insights into Carbon Utilization and Element Cycling Functions of Hydrothermarchaeota in Hydrothermal Sediment.</title>
        <authorList>
            <person name="Zhou Z."/>
            <person name="Liu Y."/>
            <person name="Xu W."/>
            <person name="Pan J."/>
            <person name="Luo Z.H."/>
            <person name="Li M."/>
        </authorList>
    </citation>
    <scope>NUCLEOTIDE SEQUENCE [LARGE SCALE GENOMIC DNA]</scope>
    <source>
        <strain evidence="12">SpSt-637</strain>
        <strain evidence="11">SpSt-667</strain>
    </source>
</reference>
<dbReference type="GO" id="GO:0005886">
    <property type="term" value="C:plasma membrane"/>
    <property type="evidence" value="ECO:0007669"/>
    <property type="project" value="UniProtKB-SubCell"/>
</dbReference>
<dbReference type="PROSITE" id="PS51371">
    <property type="entry name" value="CBS"/>
    <property type="match status" value="2"/>
</dbReference>
<evidence type="ECO:0000256" key="6">
    <source>
        <dbReference type="ARBA" id="ARBA00022989"/>
    </source>
</evidence>
<keyword evidence="4 9" id="KW-0812">Transmembrane</keyword>
<evidence type="ECO:0000256" key="5">
    <source>
        <dbReference type="ARBA" id="ARBA00022842"/>
    </source>
</evidence>
<comment type="subunit">
    <text evidence="9">Homodimer.</text>
</comment>
<dbReference type="Pfam" id="PF00571">
    <property type="entry name" value="CBS"/>
    <property type="match status" value="2"/>
</dbReference>
<keyword evidence="9" id="KW-0479">Metal-binding</keyword>
<dbReference type="Pfam" id="PF01769">
    <property type="entry name" value="MgtE"/>
    <property type="match status" value="1"/>
</dbReference>
<sequence>MSTVEEIVNMIKEHIEKDEIDKAISIFESLDPPNAMDVVVRLDSDDRRKLIMNSSLNNLIEVLARLPDEIVFEIASIIGVDDLARILTKLPVDEVADILLKLPSKMRFEILKVLPSDFSAEVSKVMKFPPESTGGIMTTQVPIFEENLSISEAIDIYIHKTKLGLYDKHNYIYVVDKDRKLIGYIDLRSLLTKPRNLKLKDCVEKVNVHVDPFNDREEVARKAIEYDLIEVPVVDLDGRFLGIVSLDDLLDVVVSEHTEDLLKYGGIIEVIRGSYITAKPFKLALRRVPMILYLYLINLVTGSIVASFEDVIQRVAILAAFMPILADNSGNIGSQASALILRGLVTGEIKLTKGDIAKVLLKEFMTTTVMLLFLAPLAFAIGFAIPFMSARNLVYAVRISLVVTVALITSCYVADIFGALLPILLAKLKIDPATASAPVVTSIGDIATVITYFTIATAMLSL</sequence>
<keyword evidence="3 9" id="KW-0813">Transport</keyword>
<dbReference type="Gene3D" id="1.25.60.10">
    <property type="entry name" value="MgtE N-terminal domain-like"/>
    <property type="match status" value="1"/>
</dbReference>
<evidence type="ECO:0000256" key="4">
    <source>
        <dbReference type="ARBA" id="ARBA00022692"/>
    </source>
</evidence>
<comment type="function">
    <text evidence="9">Acts as a magnesium transporter.</text>
</comment>
<keyword evidence="7 9" id="KW-0472">Membrane</keyword>
<dbReference type="Gene3D" id="3.10.580.10">
    <property type="entry name" value="CBS-domain"/>
    <property type="match status" value="1"/>
</dbReference>
<feature type="transmembrane region" description="Helical" evidence="9">
    <location>
        <begin position="399"/>
        <end position="425"/>
    </location>
</feature>
<dbReference type="InterPro" id="IPR000644">
    <property type="entry name" value="CBS_dom"/>
</dbReference>
<protein>
    <recommendedName>
        <fullName evidence="9">Magnesium transporter MgtE</fullName>
    </recommendedName>
</protein>
<dbReference type="SUPFAM" id="SSF158791">
    <property type="entry name" value="MgtE N-terminal domain-like"/>
    <property type="match status" value="1"/>
</dbReference>
<dbReference type="NCBIfam" id="TIGR00400">
    <property type="entry name" value="mgtE"/>
    <property type="match status" value="1"/>
</dbReference>
<dbReference type="InterPro" id="IPR046342">
    <property type="entry name" value="CBS_dom_sf"/>
</dbReference>
<dbReference type="InterPro" id="IPR006668">
    <property type="entry name" value="Mg_transptr_MgtE_intracell_dom"/>
</dbReference>
<dbReference type="CDD" id="cd04606">
    <property type="entry name" value="CBS_pair_Mg_transporter"/>
    <property type="match status" value="1"/>
</dbReference>
<evidence type="ECO:0000256" key="3">
    <source>
        <dbReference type="ARBA" id="ARBA00022448"/>
    </source>
</evidence>
<dbReference type="PANTHER" id="PTHR43773">
    <property type="entry name" value="MAGNESIUM TRANSPORTER MGTE"/>
    <property type="match status" value="1"/>
</dbReference>
<accession>A0A7C4NM22</accession>
<dbReference type="InterPro" id="IPR038076">
    <property type="entry name" value="MgtE_N_sf"/>
</dbReference>
<evidence type="ECO:0000256" key="8">
    <source>
        <dbReference type="PROSITE-ProRule" id="PRU00703"/>
    </source>
</evidence>
<evidence type="ECO:0000256" key="7">
    <source>
        <dbReference type="ARBA" id="ARBA00023136"/>
    </source>
</evidence>
<keyword evidence="5 9" id="KW-0460">Magnesium</keyword>
<organism evidence="12">
    <name type="scientific">Ignisphaera aggregans</name>
    <dbReference type="NCBI Taxonomy" id="334771"/>
    <lineage>
        <taxon>Archaea</taxon>
        <taxon>Thermoproteota</taxon>
        <taxon>Thermoprotei</taxon>
        <taxon>Desulfurococcales</taxon>
        <taxon>Desulfurococcaceae</taxon>
        <taxon>Ignisphaera</taxon>
    </lineage>
</organism>
<dbReference type="Pfam" id="PF03448">
    <property type="entry name" value="MgtE_N"/>
    <property type="match status" value="1"/>
</dbReference>
<dbReference type="Gene3D" id="1.10.357.20">
    <property type="entry name" value="SLC41 divalent cation transporters, integral membrane domain"/>
    <property type="match status" value="1"/>
</dbReference>
<evidence type="ECO:0000256" key="9">
    <source>
        <dbReference type="RuleBase" id="RU362011"/>
    </source>
</evidence>
<dbReference type="SUPFAM" id="SSF161093">
    <property type="entry name" value="MgtE membrane domain-like"/>
    <property type="match status" value="1"/>
</dbReference>
<feature type="domain" description="CBS" evidence="10">
    <location>
        <begin position="203"/>
        <end position="259"/>
    </location>
</feature>
<proteinExistence type="inferred from homology"/>
<dbReference type="AlphaFoldDB" id="A0A7C4NM22"/>
<evidence type="ECO:0000313" key="11">
    <source>
        <dbReference type="EMBL" id="HGQ36590.1"/>
    </source>
</evidence>
<dbReference type="GO" id="GO:0015095">
    <property type="term" value="F:magnesium ion transmembrane transporter activity"/>
    <property type="evidence" value="ECO:0007669"/>
    <property type="project" value="InterPro"/>
</dbReference>
<keyword evidence="9" id="KW-1003">Cell membrane</keyword>
<name>A0A7C4NM22_9CREN</name>
<dbReference type="InterPro" id="IPR006669">
    <property type="entry name" value="MgtE_transporter"/>
</dbReference>
<keyword evidence="6 9" id="KW-1133">Transmembrane helix</keyword>
<gene>
    <name evidence="12" type="primary">mgtE</name>
    <name evidence="12" type="ORF">ENU08_07690</name>
    <name evidence="11" type="ORF">ENU41_07975</name>
</gene>
<comment type="caution">
    <text evidence="12">The sequence shown here is derived from an EMBL/GenBank/DDBJ whole genome shotgun (WGS) entry which is preliminary data.</text>
</comment>
<evidence type="ECO:0000259" key="10">
    <source>
        <dbReference type="PROSITE" id="PS51371"/>
    </source>
</evidence>
<dbReference type="EMBL" id="DTCK01000042">
    <property type="protein sequence ID" value="HGQ36590.1"/>
    <property type="molecule type" value="Genomic_DNA"/>
</dbReference>